<reference evidence="2 3" key="1">
    <citation type="journal article" date="2021" name="Sci. Rep.">
        <title>The distribution of antibiotic resistance genes in chicken gut microbiota commensals.</title>
        <authorList>
            <person name="Juricova H."/>
            <person name="Matiasovicova J."/>
            <person name="Kubasova T."/>
            <person name="Cejkova D."/>
            <person name="Rychlik I."/>
        </authorList>
    </citation>
    <scope>NUCLEOTIDE SEQUENCE [LARGE SCALE GENOMIC DNA]</scope>
    <source>
        <strain evidence="2 3">An411</strain>
    </source>
</reference>
<dbReference type="SMART" id="SM00316">
    <property type="entry name" value="S1"/>
    <property type="match status" value="1"/>
</dbReference>
<feature type="domain" description="S1 motif" evidence="1">
    <location>
        <begin position="648"/>
        <end position="717"/>
    </location>
</feature>
<dbReference type="InterPro" id="IPR010994">
    <property type="entry name" value="RuvA_2-like"/>
</dbReference>
<evidence type="ECO:0000313" key="3">
    <source>
        <dbReference type="Proteomes" id="UP000719500"/>
    </source>
</evidence>
<dbReference type="Gene3D" id="1.10.150.310">
    <property type="entry name" value="Tex RuvX-like domain-like"/>
    <property type="match status" value="1"/>
</dbReference>
<dbReference type="Pfam" id="PF12836">
    <property type="entry name" value="HHH_3"/>
    <property type="match status" value="1"/>
</dbReference>
<dbReference type="Pfam" id="PF22706">
    <property type="entry name" value="Tex_central_region"/>
    <property type="match status" value="1"/>
</dbReference>
<gene>
    <name evidence="2" type="ORF">H9X91_07610</name>
</gene>
<dbReference type="SUPFAM" id="SSF158832">
    <property type="entry name" value="Tex N-terminal region-like"/>
    <property type="match status" value="1"/>
</dbReference>
<dbReference type="Pfam" id="PF09371">
    <property type="entry name" value="Tex_N"/>
    <property type="match status" value="1"/>
</dbReference>
<dbReference type="InterPro" id="IPR003029">
    <property type="entry name" value="S1_domain"/>
</dbReference>
<dbReference type="SUPFAM" id="SSF53098">
    <property type="entry name" value="Ribonuclease H-like"/>
    <property type="match status" value="1"/>
</dbReference>
<protein>
    <submittedName>
        <fullName evidence="2">RNA-binding transcriptional accessory protein</fullName>
    </submittedName>
</protein>
<dbReference type="SMART" id="SM00732">
    <property type="entry name" value="YqgFc"/>
    <property type="match status" value="1"/>
</dbReference>
<keyword evidence="3" id="KW-1185">Reference proteome</keyword>
<evidence type="ECO:0000313" key="2">
    <source>
        <dbReference type="EMBL" id="MBM6851302.1"/>
    </source>
</evidence>
<dbReference type="InterPro" id="IPR012337">
    <property type="entry name" value="RNaseH-like_sf"/>
</dbReference>
<dbReference type="InterPro" id="IPR012340">
    <property type="entry name" value="NA-bd_OB-fold"/>
</dbReference>
<organism evidence="2 3">
    <name type="scientific">Oscillibacter valericigenes</name>
    <dbReference type="NCBI Taxonomy" id="351091"/>
    <lineage>
        <taxon>Bacteria</taxon>
        <taxon>Bacillati</taxon>
        <taxon>Bacillota</taxon>
        <taxon>Clostridia</taxon>
        <taxon>Eubacteriales</taxon>
        <taxon>Oscillospiraceae</taxon>
        <taxon>Oscillibacter</taxon>
    </lineage>
</organism>
<dbReference type="CDD" id="cd05685">
    <property type="entry name" value="S1_Tex"/>
    <property type="match status" value="1"/>
</dbReference>
<dbReference type="InterPro" id="IPR041692">
    <property type="entry name" value="HHH_9"/>
</dbReference>
<dbReference type="InterPro" id="IPR006641">
    <property type="entry name" value="YqgF/RNaseH-like_dom"/>
</dbReference>
<dbReference type="InterPro" id="IPR032639">
    <property type="entry name" value="Tex_YqgF"/>
</dbReference>
<dbReference type="SUPFAM" id="SSF50249">
    <property type="entry name" value="Nucleic acid-binding proteins"/>
    <property type="match status" value="1"/>
</dbReference>
<dbReference type="EMBL" id="JACSNX010000008">
    <property type="protein sequence ID" value="MBM6851302.1"/>
    <property type="molecule type" value="Genomic_DNA"/>
</dbReference>
<dbReference type="InterPro" id="IPR055179">
    <property type="entry name" value="Tex-like_central_region"/>
</dbReference>
<dbReference type="Gene3D" id="3.30.420.140">
    <property type="entry name" value="YqgF/RNase H-like domain"/>
    <property type="match status" value="1"/>
</dbReference>
<accession>A0ABS2FUJ6</accession>
<dbReference type="Proteomes" id="UP000719500">
    <property type="component" value="Unassembled WGS sequence"/>
</dbReference>
<dbReference type="InterPro" id="IPR044146">
    <property type="entry name" value="S1_Tex"/>
</dbReference>
<dbReference type="SUPFAM" id="SSF47781">
    <property type="entry name" value="RuvA domain 2-like"/>
    <property type="match status" value="2"/>
</dbReference>
<dbReference type="PROSITE" id="PS50126">
    <property type="entry name" value="S1"/>
    <property type="match status" value="1"/>
</dbReference>
<dbReference type="PANTHER" id="PTHR10724">
    <property type="entry name" value="30S RIBOSOMAL PROTEIN S1"/>
    <property type="match status" value="1"/>
</dbReference>
<dbReference type="Pfam" id="PF00575">
    <property type="entry name" value="S1"/>
    <property type="match status" value="1"/>
</dbReference>
<name>A0ABS2FUJ6_9FIRM</name>
<dbReference type="InterPro" id="IPR037027">
    <property type="entry name" value="YqgF/RNaseH-like_dom_sf"/>
</dbReference>
<comment type="caution">
    <text evidence="2">The sequence shown here is derived from an EMBL/GenBank/DDBJ whole genome shotgun (WGS) entry which is preliminary data.</text>
</comment>
<dbReference type="InterPro" id="IPR023323">
    <property type="entry name" value="Tex-like_dom_sf"/>
</dbReference>
<dbReference type="RefSeq" id="WP_204804037.1">
    <property type="nucleotide sequence ID" value="NZ_JACSNX010000008.1"/>
</dbReference>
<dbReference type="Gene3D" id="1.10.3500.10">
    <property type="entry name" value="Tex N-terminal region-like"/>
    <property type="match status" value="1"/>
</dbReference>
<dbReference type="Gene3D" id="1.10.10.650">
    <property type="entry name" value="RuvA domain 2-like"/>
    <property type="match status" value="1"/>
</dbReference>
<dbReference type="Pfam" id="PF16921">
    <property type="entry name" value="Tex_YqgF"/>
    <property type="match status" value="1"/>
</dbReference>
<dbReference type="Pfam" id="PF17674">
    <property type="entry name" value="HHH_9"/>
    <property type="match status" value="1"/>
</dbReference>
<dbReference type="PANTHER" id="PTHR10724:SF10">
    <property type="entry name" value="S1 RNA-BINDING DOMAIN-CONTAINING PROTEIN 1"/>
    <property type="match status" value="1"/>
</dbReference>
<sequence>MQDIIQQLAAELNKDPRHVENVVRLLDEGNTIPFIARYRKELHGAMDDTALRTLEERLQYLRNLADRREAVKKAIEEQGKLTDALSAAIDAAQTLAEVEDLYRPYKQKRRTRATAAREKGLAPLAEVLFAQGPDCPDPAAEAARYVDAEKGVETAEDALAGASDIIAETISDDAALRKTLRSLLEREGKLCSQAAVEEDSVYRLYYDFAQPLSRLQGHQVLAINRGEKENFLKVRVELDRDRALQTVRRHVIVPGSAAMEFVKAAAEDAYDRLIFPALEREARSALTDQADEGAIGQFALNLKPLLMQPPVKGKVTMGLDPGYRMGCKVAVVDGTGKVLDTAVVYPTYGERQEKEAIATLAKLIRKHGVEHIAIGNGTASRETEQMAVKLIHQVNEAGAHVSYMIVSEAGASVYSASPLAAEEFPQYDVNLRSAVSIARRLQDPLAELVKIDPKAIGVGQYQHDMPPKRLDEALNGVVEDCVNAVGVDVNTASPSLLQRVAGLNAATAKNVVAYREENGPFTSRKQILKVPKLGPKAFEQCAGFLRVPESKSILDNTAVHPESYGAAEKLLSLTGHSLADVRDGKLGDLNAQIKAYGEEKAAEACGVGVPTLRDVAAELMKPGRDIRDELPKPILRTDVLEMKDLKPGMVLTGTVRNVIDFGVFVDIGVHQDGLVHISQVSKKFIRHPSEVVSVGDIVQVVVLEVDEKKKRISLSMKQAPKA</sequence>
<dbReference type="InterPro" id="IPR023319">
    <property type="entry name" value="Tex-like_HTH_dom_sf"/>
</dbReference>
<dbReference type="Gene3D" id="2.40.50.140">
    <property type="entry name" value="Nucleic acid-binding proteins"/>
    <property type="match status" value="1"/>
</dbReference>
<dbReference type="InterPro" id="IPR050437">
    <property type="entry name" value="Ribos_protein_bS1-like"/>
</dbReference>
<dbReference type="InterPro" id="IPR018974">
    <property type="entry name" value="Tex-like_N"/>
</dbReference>
<evidence type="ECO:0000259" key="1">
    <source>
        <dbReference type="PROSITE" id="PS50126"/>
    </source>
</evidence>
<proteinExistence type="predicted"/>